<comment type="cofactor">
    <cofactor evidence="1">
        <name>a divalent metal cation</name>
        <dbReference type="ChEBI" id="CHEBI:60240"/>
    </cofactor>
</comment>
<dbReference type="AlphaFoldDB" id="A0A151WPC4"/>
<gene>
    <name evidence="4" type="ORF">ALC60_11176</name>
</gene>
<sequence>YFVADEAFQMSTNIMRPYPGRFLNDQKRIFNYRLSRVSRRTIKNTFGILSARWRIFLRSICASPDVVDKYVLAAMCLHNFLITKNDEQAPQQQKYCPPEFVDRETEKGEIIEGEWRQQSQSDHIRHIGKCGAHRATKDAYTMRDTLSSYFMTLAGQVPWQFEYIHQGLHRDMTYN</sequence>
<dbReference type="GO" id="GO:0046872">
    <property type="term" value="F:metal ion binding"/>
    <property type="evidence" value="ECO:0007669"/>
    <property type="project" value="UniProtKB-KW"/>
</dbReference>
<dbReference type="EMBL" id="KQ982867">
    <property type="protein sequence ID" value="KYQ49749.1"/>
    <property type="molecule type" value="Genomic_DNA"/>
</dbReference>
<evidence type="ECO:0000256" key="2">
    <source>
        <dbReference type="ARBA" id="ARBA00022723"/>
    </source>
</evidence>
<feature type="non-terminal residue" evidence="4">
    <location>
        <position position="1"/>
    </location>
</feature>
<dbReference type="Proteomes" id="UP000075809">
    <property type="component" value="Unassembled WGS sequence"/>
</dbReference>
<feature type="domain" description="DDE Tnp4" evidence="3">
    <location>
        <begin position="1"/>
        <end position="79"/>
    </location>
</feature>
<evidence type="ECO:0000313" key="5">
    <source>
        <dbReference type="Proteomes" id="UP000075809"/>
    </source>
</evidence>
<evidence type="ECO:0000256" key="1">
    <source>
        <dbReference type="ARBA" id="ARBA00001968"/>
    </source>
</evidence>
<protein>
    <recommendedName>
        <fullName evidence="3">DDE Tnp4 domain-containing protein</fullName>
    </recommendedName>
</protein>
<keyword evidence="5" id="KW-1185">Reference proteome</keyword>
<proteinExistence type="predicted"/>
<dbReference type="STRING" id="64791.A0A151WPC4"/>
<reference evidence="4 5" key="1">
    <citation type="submission" date="2015-09" db="EMBL/GenBank/DDBJ databases">
        <title>Trachymyrmex zeteki WGS genome.</title>
        <authorList>
            <person name="Nygaard S."/>
            <person name="Hu H."/>
            <person name="Boomsma J."/>
            <person name="Zhang G."/>
        </authorList>
    </citation>
    <scope>NUCLEOTIDE SEQUENCE [LARGE SCALE GENOMIC DNA]</scope>
    <source>
        <strain evidence="4">Tzet28-1</strain>
        <tissue evidence="4">Whole body</tissue>
    </source>
</reference>
<evidence type="ECO:0000313" key="4">
    <source>
        <dbReference type="EMBL" id="KYQ49749.1"/>
    </source>
</evidence>
<organism evidence="4 5">
    <name type="scientific">Mycetomoellerius zeteki</name>
    <dbReference type="NCBI Taxonomy" id="64791"/>
    <lineage>
        <taxon>Eukaryota</taxon>
        <taxon>Metazoa</taxon>
        <taxon>Ecdysozoa</taxon>
        <taxon>Arthropoda</taxon>
        <taxon>Hexapoda</taxon>
        <taxon>Insecta</taxon>
        <taxon>Pterygota</taxon>
        <taxon>Neoptera</taxon>
        <taxon>Endopterygota</taxon>
        <taxon>Hymenoptera</taxon>
        <taxon>Apocrita</taxon>
        <taxon>Aculeata</taxon>
        <taxon>Formicoidea</taxon>
        <taxon>Formicidae</taxon>
        <taxon>Myrmicinae</taxon>
        <taxon>Mycetomoellerius</taxon>
    </lineage>
</organism>
<name>A0A151WPC4_9HYME</name>
<evidence type="ECO:0000259" key="3">
    <source>
        <dbReference type="Pfam" id="PF13359"/>
    </source>
</evidence>
<keyword evidence="2" id="KW-0479">Metal-binding</keyword>
<accession>A0A151WPC4</accession>
<dbReference type="InterPro" id="IPR027806">
    <property type="entry name" value="HARBI1_dom"/>
</dbReference>
<dbReference type="Pfam" id="PF13359">
    <property type="entry name" value="DDE_Tnp_4"/>
    <property type="match status" value="1"/>
</dbReference>